<organism evidence="2 3">
    <name type="scientific">Cylindrobasidium torrendii FP15055 ss-10</name>
    <dbReference type="NCBI Taxonomy" id="1314674"/>
    <lineage>
        <taxon>Eukaryota</taxon>
        <taxon>Fungi</taxon>
        <taxon>Dikarya</taxon>
        <taxon>Basidiomycota</taxon>
        <taxon>Agaricomycotina</taxon>
        <taxon>Agaricomycetes</taxon>
        <taxon>Agaricomycetidae</taxon>
        <taxon>Agaricales</taxon>
        <taxon>Marasmiineae</taxon>
        <taxon>Physalacriaceae</taxon>
        <taxon>Cylindrobasidium</taxon>
    </lineage>
</organism>
<protein>
    <submittedName>
        <fullName evidence="2">Uncharacterized protein</fullName>
    </submittedName>
</protein>
<evidence type="ECO:0000313" key="3">
    <source>
        <dbReference type="Proteomes" id="UP000054007"/>
    </source>
</evidence>
<dbReference type="AlphaFoldDB" id="A0A0D7BR67"/>
<feature type="region of interest" description="Disordered" evidence="1">
    <location>
        <begin position="95"/>
        <end position="121"/>
    </location>
</feature>
<feature type="compositionally biased region" description="Polar residues" evidence="1">
    <location>
        <begin position="111"/>
        <end position="120"/>
    </location>
</feature>
<keyword evidence="3" id="KW-1185">Reference proteome</keyword>
<sequence length="274" mass="30587">MHTAGDKHSVRLVLLPRQSPPAIGPRDYLLPSNTGQLLSYIVGQPARPPRTSSAMGAYSDITYQNTSFEDAHLLDSTDLEFLMTFEAMAGDRTPPLVQDDFRKDDDMTPVSGITSLPTPKNKNEEIEDHCYIYGRSAYDDAHDNLIPPPAPALKDLSTFDGSGVGDFDNISINYDAEDGTDQSADSFEPYLQCLPQMDVQANISSWLENQQDDDSHYLTAGRYESVEDNDIGTRTKRTRSVALSDDVEERRFHPRPNCMLGLTDIYPPRHMPPD</sequence>
<gene>
    <name evidence="2" type="ORF">CYLTODRAFT_19889</name>
</gene>
<evidence type="ECO:0000256" key="1">
    <source>
        <dbReference type="SAM" id="MobiDB-lite"/>
    </source>
</evidence>
<dbReference type="EMBL" id="KN880441">
    <property type="protein sequence ID" value="KIY72700.1"/>
    <property type="molecule type" value="Genomic_DNA"/>
</dbReference>
<reference evidence="2 3" key="1">
    <citation type="journal article" date="2015" name="Fungal Genet. Biol.">
        <title>Evolution of novel wood decay mechanisms in Agaricales revealed by the genome sequences of Fistulina hepatica and Cylindrobasidium torrendii.</title>
        <authorList>
            <person name="Floudas D."/>
            <person name="Held B.W."/>
            <person name="Riley R."/>
            <person name="Nagy L.G."/>
            <person name="Koehler G."/>
            <person name="Ransdell A.S."/>
            <person name="Younus H."/>
            <person name="Chow J."/>
            <person name="Chiniquy J."/>
            <person name="Lipzen A."/>
            <person name="Tritt A."/>
            <person name="Sun H."/>
            <person name="Haridas S."/>
            <person name="LaButti K."/>
            <person name="Ohm R.A."/>
            <person name="Kues U."/>
            <person name="Blanchette R.A."/>
            <person name="Grigoriev I.V."/>
            <person name="Minto R.E."/>
            <person name="Hibbett D.S."/>
        </authorList>
    </citation>
    <scope>NUCLEOTIDE SEQUENCE [LARGE SCALE GENOMIC DNA]</scope>
    <source>
        <strain evidence="2 3">FP15055 ss-10</strain>
    </source>
</reference>
<proteinExistence type="predicted"/>
<accession>A0A0D7BR67</accession>
<dbReference type="OrthoDB" id="2903551at2759"/>
<evidence type="ECO:0000313" key="2">
    <source>
        <dbReference type="EMBL" id="KIY72700.1"/>
    </source>
</evidence>
<dbReference type="Proteomes" id="UP000054007">
    <property type="component" value="Unassembled WGS sequence"/>
</dbReference>
<name>A0A0D7BR67_9AGAR</name>